<evidence type="ECO:0000259" key="3">
    <source>
        <dbReference type="Pfam" id="PF00881"/>
    </source>
</evidence>
<name>A0A315ZH92_SEDFL</name>
<protein>
    <submittedName>
        <fullName evidence="4">Nitroreductase</fullName>
    </submittedName>
</protein>
<evidence type="ECO:0000256" key="2">
    <source>
        <dbReference type="ARBA" id="ARBA00023002"/>
    </source>
</evidence>
<dbReference type="RefSeq" id="WP_109616435.1">
    <property type="nucleotide sequence ID" value="NZ_QGDO01000001.1"/>
</dbReference>
<accession>A0A315ZH92</accession>
<dbReference type="AlphaFoldDB" id="A0A315ZH92"/>
<organism evidence="4 5">
    <name type="scientific">Sediminitomix flava</name>
    <dbReference type="NCBI Taxonomy" id="379075"/>
    <lineage>
        <taxon>Bacteria</taxon>
        <taxon>Pseudomonadati</taxon>
        <taxon>Bacteroidota</taxon>
        <taxon>Cytophagia</taxon>
        <taxon>Cytophagales</taxon>
        <taxon>Flammeovirgaceae</taxon>
        <taxon>Sediminitomix</taxon>
    </lineage>
</organism>
<sequence>MEIITDNTTVFQDIINTRRSVRIFDQEENFDHDAVKRSLEMATLSPNSSNMQLWEFYRVIDQDKRDELSQYCLRQSAARTARELVVVVTRQDKWKERCEMNFEFIKKQIGDKKDPKSLRALDYYRKLMPMRYKEDPFRLLSLFKQVYTYFMGLKKPQMREVSYTDARICVHKSAALGAMTFMYHMTAEGYDTCPMEGFDSKRVAKMLNLPKGAEINMVIGCGKGAEGGIYSERHRVPYEEVIKTV</sequence>
<gene>
    <name evidence="4" type="ORF">BC781_1011371</name>
</gene>
<dbReference type="Proteomes" id="UP000245535">
    <property type="component" value="Unassembled WGS sequence"/>
</dbReference>
<keyword evidence="5" id="KW-1185">Reference proteome</keyword>
<dbReference type="PANTHER" id="PTHR43673">
    <property type="entry name" value="NAD(P)H NITROREDUCTASE YDGI-RELATED"/>
    <property type="match status" value="1"/>
</dbReference>
<evidence type="ECO:0000313" key="4">
    <source>
        <dbReference type="EMBL" id="PWJ44975.1"/>
    </source>
</evidence>
<dbReference type="Pfam" id="PF00881">
    <property type="entry name" value="Nitroreductase"/>
    <property type="match status" value="1"/>
</dbReference>
<comment type="caution">
    <text evidence="4">The sequence shown here is derived from an EMBL/GenBank/DDBJ whole genome shotgun (WGS) entry which is preliminary data.</text>
</comment>
<evidence type="ECO:0000256" key="1">
    <source>
        <dbReference type="ARBA" id="ARBA00007118"/>
    </source>
</evidence>
<comment type="similarity">
    <text evidence="1">Belongs to the nitroreductase family.</text>
</comment>
<dbReference type="OrthoDB" id="9809288at2"/>
<dbReference type="PANTHER" id="PTHR43673:SF10">
    <property type="entry name" value="NADH DEHYDROGENASE_NAD(P)H NITROREDUCTASE XCC3605-RELATED"/>
    <property type="match status" value="1"/>
</dbReference>
<reference evidence="4 5" key="1">
    <citation type="submission" date="2018-03" db="EMBL/GenBank/DDBJ databases">
        <title>Genomic Encyclopedia of Archaeal and Bacterial Type Strains, Phase II (KMG-II): from individual species to whole genera.</title>
        <authorList>
            <person name="Goeker M."/>
        </authorList>
    </citation>
    <scope>NUCLEOTIDE SEQUENCE [LARGE SCALE GENOMIC DNA]</scope>
    <source>
        <strain evidence="4 5">DSM 28229</strain>
    </source>
</reference>
<dbReference type="EMBL" id="QGDO01000001">
    <property type="protein sequence ID" value="PWJ44975.1"/>
    <property type="molecule type" value="Genomic_DNA"/>
</dbReference>
<dbReference type="GO" id="GO:0016491">
    <property type="term" value="F:oxidoreductase activity"/>
    <property type="evidence" value="ECO:0007669"/>
    <property type="project" value="UniProtKB-KW"/>
</dbReference>
<feature type="domain" description="Nitroreductase" evidence="3">
    <location>
        <begin position="15"/>
        <end position="223"/>
    </location>
</feature>
<evidence type="ECO:0000313" key="5">
    <source>
        <dbReference type="Proteomes" id="UP000245535"/>
    </source>
</evidence>
<keyword evidence="2" id="KW-0560">Oxidoreductase</keyword>
<dbReference type="InterPro" id="IPR029479">
    <property type="entry name" value="Nitroreductase"/>
</dbReference>
<dbReference type="SUPFAM" id="SSF55469">
    <property type="entry name" value="FMN-dependent nitroreductase-like"/>
    <property type="match status" value="1"/>
</dbReference>
<dbReference type="Gene3D" id="3.40.109.10">
    <property type="entry name" value="NADH Oxidase"/>
    <property type="match status" value="1"/>
</dbReference>
<dbReference type="InterPro" id="IPR000415">
    <property type="entry name" value="Nitroreductase-like"/>
</dbReference>
<proteinExistence type="inferred from homology"/>